<keyword evidence="10" id="KW-0406">Ion transport</keyword>
<feature type="transmembrane region" description="Helical" evidence="13">
    <location>
        <begin position="78"/>
        <end position="97"/>
    </location>
</feature>
<evidence type="ECO:0000256" key="4">
    <source>
        <dbReference type="ARBA" id="ARBA00020268"/>
    </source>
</evidence>
<proteinExistence type="inferred from homology"/>
<feature type="transmembrane region" description="Helical" evidence="13">
    <location>
        <begin position="211"/>
        <end position="233"/>
    </location>
</feature>
<feature type="transmembrane region" description="Helical" evidence="13">
    <location>
        <begin position="302"/>
        <end position="325"/>
    </location>
</feature>
<feature type="transmembrane region" description="Helical" evidence="13">
    <location>
        <begin position="432"/>
        <end position="454"/>
    </location>
</feature>
<keyword evidence="8 13" id="KW-0812">Transmembrane</keyword>
<evidence type="ECO:0000256" key="5">
    <source>
        <dbReference type="ARBA" id="ARBA00022448"/>
    </source>
</evidence>
<dbReference type="InterPro" id="IPR048279">
    <property type="entry name" value="MdtK-like"/>
</dbReference>
<evidence type="ECO:0000256" key="2">
    <source>
        <dbReference type="ARBA" id="ARBA00004651"/>
    </source>
</evidence>
<dbReference type="Proteomes" id="UP000049828">
    <property type="component" value="Unassembled WGS sequence"/>
</dbReference>
<evidence type="ECO:0000256" key="9">
    <source>
        <dbReference type="ARBA" id="ARBA00022989"/>
    </source>
</evidence>
<dbReference type="GO" id="GO:0005886">
    <property type="term" value="C:plasma membrane"/>
    <property type="evidence" value="ECO:0007669"/>
    <property type="project" value="UniProtKB-SubCell"/>
</dbReference>
<dbReference type="PIRSF" id="PIRSF006603">
    <property type="entry name" value="DinF"/>
    <property type="match status" value="1"/>
</dbReference>
<gene>
    <name evidence="14" type="ORF">RIL183_26351</name>
</gene>
<dbReference type="InterPro" id="IPR050222">
    <property type="entry name" value="MATE_MdtK"/>
</dbReference>
<dbReference type="PANTHER" id="PTHR43298:SF2">
    <property type="entry name" value="FMN_FAD EXPORTER YEEO-RELATED"/>
    <property type="match status" value="1"/>
</dbReference>
<dbReference type="GO" id="GO:0015297">
    <property type="term" value="F:antiporter activity"/>
    <property type="evidence" value="ECO:0007669"/>
    <property type="project" value="UniProtKB-KW"/>
</dbReference>
<evidence type="ECO:0000256" key="13">
    <source>
        <dbReference type="SAM" id="Phobius"/>
    </source>
</evidence>
<comment type="subcellular location">
    <subcellularLocation>
        <location evidence="2">Cell membrane</location>
        <topology evidence="2">Multi-pass membrane protein</topology>
    </subcellularLocation>
</comment>
<accession>A0A0M6WS53</accession>
<dbReference type="RefSeq" id="WP_055039944.1">
    <property type="nucleotide sequence ID" value="NZ_CATYLF010000022.1"/>
</dbReference>
<feature type="transmembrane region" description="Helical" evidence="13">
    <location>
        <begin position="187"/>
        <end position="205"/>
    </location>
</feature>
<name>A0A0M6WS53_9FIRM</name>
<evidence type="ECO:0000256" key="10">
    <source>
        <dbReference type="ARBA" id="ARBA00023065"/>
    </source>
</evidence>
<dbReference type="Pfam" id="PF01554">
    <property type="entry name" value="MatE"/>
    <property type="match status" value="2"/>
</dbReference>
<evidence type="ECO:0000313" key="14">
    <source>
        <dbReference type="EMBL" id="CRL40475.1"/>
    </source>
</evidence>
<comment type="similarity">
    <text evidence="3">Belongs to the multi antimicrobial extrusion (MATE) (TC 2.A.66.1) family.</text>
</comment>
<evidence type="ECO:0000256" key="11">
    <source>
        <dbReference type="ARBA" id="ARBA00023136"/>
    </source>
</evidence>
<protein>
    <recommendedName>
        <fullName evidence="4">Probable multidrug resistance protein NorM</fullName>
    </recommendedName>
    <alternativeName>
        <fullName evidence="12">Multidrug-efflux transporter</fullName>
    </alternativeName>
</protein>
<keyword evidence="15" id="KW-1185">Reference proteome</keyword>
<dbReference type="InterPro" id="IPR002528">
    <property type="entry name" value="MATE_fam"/>
</dbReference>
<dbReference type="PANTHER" id="PTHR43298">
    <property type="entry name" value="MULTIDRUG RESISTANCE PROTEIN NORM-RELATED"/>
    <property type="match status" value="1"/>
</dbReference>
<keyword evidence="6" id="KW-0050">Antiport</keyword>
<dbReference type="GO" id="GO:0042910">
    <property type="term" value="F:xenobiotic transmembrane transporter activity"/>
    <property type="evidence" value="ECO:0007669"/>
    <property type="project" value="InterPro"/>
</dbReference>
<evidence type="ECO:0000256" key="8">
    <source>
        <dbReference type="ARBA" id="ARBA00022692"/>
    </source>
</evidence>
<reference evidence="15" key="1">
    <citation type="submission" date="2015-05" db="EMBL/GenBank/DDBJ databases">
        <authorList>
            <consortium name="Pathogen Informatics"/>
        </authorList>
    </citation>
    <scope>NUCLEOTIDE SEQUENCE [LARGE SCALE GENOMIC DNA]</scope>
    <source>
        <strain evidence="15">L1-83</strain>
    </source>
</reference>
<evidence type="ECO:0000256" key="6">
    <source>
        <dbReference type="ARBA" id="ARBA00022449"/>
    </source>
</evidence>
<feature type="transmembrane region" description="Helical" evidence="13">
    <location>
        <begin position="109"/>
        <end position="134"/>
    </location>
</feature>
<feature type="transmembrane region" description="Helical" evidence="13">
    <location>
        <begin position="376"/>
        <end position="394"/>
    </location>
</feature>
<evidence type="ECO:0000256" key="12">
    <source>
        <dbReference type="ARBA" id="ARBA00031636"/>
    </source>
</evidence>
<evidence type="ECO:0000313" key="15">
    <source>
        <dbReference type="Proteomes" id="UP000049828"/>
    </source>
</evidence>
<keyword evidence="7" id="KW-1003">Cell membrane</keyword>
<feature type="transmembrane region" description="Helical" evidence="13">
    <location>
        <begin position="337"/>
        <end position="356"/>
    </location>
</feature>
<keyword evidence="5" id="KW-0813">Transport</keyword>
<feature type="transmembrane region" description="Helical" evidence="13">
    <location>
        <begin position="154"/>
        <end position="175"/>
    </location>
</feature>
<organism evidence="14 15">
    <name type="scientific">Roseburia inulinivorans</name>
    <dbReference type="NCBI Taxonomy" id="360807"/>
    <lineage>
        <taxon>Bacteria</taxon>
        <taxon>Bacillati</taxon>
        <taxon>Bacillota</taxon>
        <taxon>Clostridia</taxon>
        <taxon>Lachnospirales</taxon>
        <taxon>Lachnospiraceae</taxon>
        <taxon>Roseburia</taxon>
    </lineage>
</organism>
<feature type="transmembrane region" description="Helical" evidence="13">
    <location>
        <begin position="406"/>
        <end position="426"/>
    </location>
</feature>
<dbReference type="OrthoDB" id="62420at2"/>
<comment type="function">
    <text evidence="1">Multidrug efflux pump.</text>
</comment>
<evidence type="ECO:0000256" key="3">
    <source>
        <dbReference type="ARBA" id="ARBA00010199"/>
    </source>
</evidence>
<feature type="transmembrane region" description="Helical" evidence="13">
    <location>
        <begin position="37"/>
        <end position="58"/>
    </location>
</feature>
<keyword evidence="9 13" id="KW-1133">Transmembrane helix</keyword>
<dbReference type="GO" id="GO:0006811">
    <property type="term" value="P:monoatomic ion transport"/>
    <property type="evidence" value="ECO:0007669"/>
    <property type="project" value="UniProtKB-KW"/>
</dbReference>
<dbReference type="AlphaFoldDB" id="A0A0M6WS53"/>
<dbReference type="EMBL" id="CVRS01000081">
    <property type="protein sequence ID" value="CRL40475.1"/>
    <property type="molecule type" value="Genomic_DNA"/>
</dbReference>
<evidence type="ECO:0000256" key="1">
    <source>
        <dbReference type="ARBA" id="ARBA00003408"/>
    </source>
</evidence>
<evidence type="ECO:0000256" key="7">
    <source>
        <dbReference type="ARBA" id="ARBA00022475"/>
    </source>
</evidence>
<keyword evidence="11 13" id="KW-0472">Membrane</keyword>
<sequence length="466" mass="50432">MKSEWKTGLKAGTTADNFLKKSLSSNYFTYQQIFEMLVPLIMDQFFVSIIGLLTTAMISSSSQESVSAVSLVSPIYAMTYAIFSSISAAGTVIIAQYKGNGNMNMVKKAAGQIVMFTVASAIFFSIVLSFFAGSLIDAMFADADICVKNKATEYLIGCAISCIFLSLYMGCVAVFRGIGQTKICLKLSMIINLIHLFASFIFINILRLDIIGTSLSLNLARVIGGGVALYCLLGEKSGLSIRLKDIMRINGSILTSVIQTSIPFAMEQLCFNGGAILVSMFIVKLGTKSVAANAVANSTVAVFYAMGLAVSNLAVPVVGQCIGAGDRSMAKNYGKKMIWLGEFSILLSLAVMVPFLKLILGLYQAPADTIGDIYKLLVIITLPMVLFWSTSNVLPNVLRAAGDVKFTSYVSLGVMWIVRVGLSYLVSIKSGAGIVGVWICLGMEWLIRSIIFLLRFHSEKWLKTLF</sequence>